<dbReference type="AlphaFoldDB" id="A0A5B8SVV6"/>
<evidence type="ECO:0000256" key="1">
    <source>
        <dbReference type="SAM" id="Phobius"/>
    </source>
</evidence>
<gene>
    <name evidence="2" type="ORF">FGL86_16615</name>
</gene>
<dbReference type="InterPro" id="IPR010266">
    <property type="entry name" value="NnrS"/>
</dbReference>
<keyword evidence="1" id="KW-0812">Transmembrane</keyword>
<feature type="transmembrane region" description="Helical" evidence="1">
    <location>
        <begin position="120"/>
        <end position="141"/>
    </location>
</feature>
<feature type="transmembrane region" description="Helical" evidence="1">
    <location>
        <begin position="27"/>
        <end position="46"/>
    </location>
</feature>
<feature type="transmembrane region" description="Helical" evidence="1">
    <location>
        <begin position="373"/>
        <end position="393"/>
    </location>
</feature>
<accession>A0A5B8SVV6</accession>
<feature type="transmembrane region" description="Helical" evidence="1">
    <location>
        <begin position="95"/>
        <end position="114"/>
    </location>
</feature>
<feature type="transmembrane region" description="Helical" evidence="1">
    <location>
        <begin position="312"/>
        <end position="333"/>
    </location>
</feature>
<dbReference type="KEGG" id="paur:FGL86_16615"/>
<name>A0A5B8SVV6_9GAMM</name>
<keyword evidence="3" id="KW-1185">Reference proteome</keyword>
<feature type="transmembrane region" description="Helical" evidence="1">
    <location>
        <begin position="185"/>
        <end position="205"/>
    </location>
</feature>
<feature type="transmembrane region" description="Helical" evidence="1">
    <location>
        <begin position="250"/>
        <end position="268"/>
    </location>
</feature>
<evidence type="ECO:0000313" key="2">
    <source>
        <dbReference type="EMBL" id="QEA40541.1"/>
    </source>
</evidence>
<reference evidence="2 3" key="1">
    <citation type="submission" date="2019-06" db="EMBL/GenBank/DDBJ databases">
        <title>Genome analyses of bacteria isolated from kimchi.</title>
        <authorList>
            <person name="Lee S."/>
            <person name="Ahn S."/>
            <person name="Roh S."/>
        </authorList>
    </citation>
    <scope>NUCLEOTIDE SEQUENCE [LARGE SCALE GENOMIC DNA]</scope>
    <source>
        <strain evidence="2 3">CBA4606</strain>
    </source>
</reference>
<dbReference type="OrthoDB" id="9770040at2"/>
<organism evidence="2 3">
    <name type="scientific">Pistricoccus aurantiacus</name>
    <dbReference type="NCBI Taxonomy" id="1883414"/>
    <lineage>
        <taxon>Bacteria</taxon>
        <taxon>Pseudomonadati</taxon>
        <taxon>Pseudomonadota</taxon>
        <taxon>Gammaproteobacteria</taxon>
        <taxon>Oceanospirillales</taxon>
        <taxon>Halomonadaceae</taxon>
        <taxon>Pistricoccus</taxon>
    </lineage>
</organism>
<protein>
    <submittedName>
        <fullName evidence="2">NnrS family protein</fullName>
    </submittedName>
</protein>
<sequence length="407" mass="44137">MATERSLSLSIRLTQVMPLWRLAFRPLFLFGVLFSLLAMLAWGGFWHGTLLIEPVGGMLWWHQHEMLFGFVAAIVSGFLLTAVQNWTGQPSIKGWPLLGLVAVWLVGRLLLAFPDALGSPAPWLIALVDLAFLPLVALVMARLVIRVKQWRNLIFLPVLSLLVIANALMHWGLNRADGELVRQGAYLAVLLFGMLMVILGGRVIPFFTSLRLKRQKPAPLPALERLAISSVAALIGIELLAVVGLALPGVVVAVVALTAGVANFWRLARWEGWRTWGEPLLWGLHGSYGFVALGFILFGFAALGLLPASLGIHALTVGGMGTMILAMISRVSLGHTGRPIETLPGIGLALGLMLAAAVSRALIPALLPQVTHWMLSLSILLWCLAYAVFVMLYTKPLLTARVDGKDG</sequence>
<dbReference type="Proteomes" id="UP000321272">
    <property type="component" value="Chromosome"/>
</dbReference>
<keyword evidence="1" id="KW-0472">Membrane</keyword>
<proteinExistence type="predicted"/>
<feature type="transmembrane region" description="Helical" evidence="1">
    <location>
        <begin position="345"/>
        <end position="367"/>
    </location>
</feature>
<feature type="transmembrane region" description="Helical" evidence="1">
    <location>
        <begin position="153"/>
        <end position="173"/>
    </location>
</feature>
<feature type="transmembrane region" description="Helical" evidence="1">
    <location>
        <begin position="280"/>
        <end position="306"/>
    </location>
</feature>
<feature type="transmembrane region" description="Helical" evidence="1">
    <location>
        <begin position="66"/>
        <end position="83"/>
    </location>
</feature>
<dbReference type="Pfam" id="PF05940">
    <property type="entry name" value="NnrS"/>
    <property type="match status" value="1"/>
</dbReference>
<keyword evidence="1" id="KW-1133">Transmembrane helix</keyword>
<evidence type="ECO:0000313" key="3">
    <source>
        <dbReference type="Proteomes" id="UP000321272"/>
    </source>
</evidence>
<dbReference type="EMBL" id="CP042382">
    <property type="protein sequence ID" value="QEA40541.1"/>
    <property type="molecule type" value="Genomic_DNA"/>
</dbReference>